<feature type="region of interest" description="Disordered" evidence="5">
    <location>
        <begin position="453"/>
        <end position="488"/>
    </location>
</feature>
<gene>
    <name evidence="7" type="ORF">CNMCM5623_002581</name>
</gene>
<comment type="cofactor">
    <cofactor evidence="1">
        <name>pyridoxal 5'-phosphate</name>
        <dbReference type="ChEBI" id="CHEBI:597326"/>
    </cofactor>
</comment>
<feature type="compositionally biased region" description="Polar residues" evidence="5">
    <location>
        <begin position="455"/>
        <end position="472"/>
    </location>
</feature>
<evidence type="ECO:0000256" key="4">
    <source>
        <dbReference type="ARBA" id="ARBA00022898"/>
    </source>
</evidence>
<evidence type="ECO:0000256" key="1">
    <source>
        <dbReference type="ARBA" id="ARBA00001933"/>
    </source>
</evidence>
<comment type="similarity">
    <text evidence="2">Belongs to the class-II pyridoxal-phosphate-dependent aminotransferase family. BioF subfamily.</text>
</comment>
<feature type="region of interest" description="Disordered" evidence="5">
    <location>
        <begin position="574"/>
        <end position="610"/>
    </location>
</feature>
<dbReference type="InterPro" id="IPR015424">
    <property type="entry name" value="PyrdxlP-dep_Trfase"/>
</dbReference>
<comment type="caution">
    <text evidence="7">The sequence shown here is derived from an EMBL/GenBank/DDBJ whole genome shotgun (WGS) entry which is preliminary data.</text>
</comment>
<dbReference type="SUPFAM" id="SSF53383">
    <property type="entry name" value="PLP-dependent transferases"/>
    <property type="match status" value="1"/>
</dbReference>
<feature type="compositionally biased region" description="Low complexity" evidence="5">
    <location>
        <begin position="595"/>
        <end position="610"/>
    </location>
</feature>
<dbReference type="Pfam" id="PF00155">
    <property type="entry name" value="Aminotran_1_2"/>
    <property type="match status" value="1"/>
</dbReference>
<dbReference type="InterPro" id="IPR015421">
    <property type="entry name" value="PyrdxlP-dep_Trfase_major"/>
</dbReference>
<proteinExistence type="inferred from homology"/>
<organism evidence="7 8">
    <name type="scientific">Aspergillus felis</name>
    <dbReference type="NCBI Taxonomy" id="1287682"/>
    <lineage>
        <taxon>Eukaryota</taxon>
        <taxon>Fungi</taxon>
        <taxon>Dikarya</taxon>
        <taxon>Ascomycota</taxon>
        <taxon>Pezizomycotina</taxon>
        <taxon>Eurotiomycetes</taxon>
        <taxon>Eurotiomycetidae</taxon>
        <taxon>Eurotiales</taxon>
        <taxon>Aspergillaceae</taxon>
        <taxon>Aspergillus</taxon>
        <taxon>Aspergillus subgen. Fumigati</taxon>
    </lineage>
</organism>
<dbReference type="InterPro" id="IPR050087">
    <property type="entry name" value="AON_synthase_class-II"/>
</dbReference>
<keyword evidence="3" id="KW-0808">Transferase</keyword>
<evidence type="ECO:0000256" key="3">
    <source>
        <dbReference type="ARBA" id="ARBA00022679"/>
    </source>
</evidence>
<dbReference type="PANTHER" id="PTHR13693">
    <property type="entry name" value="CLASS II AMINOTRANSFERASE/8-AMINO-7-OXONONANOATE SYNTHASE"/>
    <property type="match status" value="1"/>
</dbReference>
<reference evidence="7" key="1">
    <citation type="submission" date="2020-06" db="EMBL/GenBank/DDBJ databases">
        <title>Draft genome sequences of strains closely related to Aspergillus parafelis and Aspergillus hiratsukae.</title>
        <authorList>
            <person name="Dos Santos R.A.C."/>
            <person name="Rivero-Menendez O."/>
            <person name="Steenwyk J.L."/>
            <person name="Mead M.E."/>
            <person name="Goldman G.H."/>
            <person name="Alastruey-Izquierdo A."/>
            <person name="Rokas A."/>
        </authorList>
    </citation>
    <scope>NUCLEOTIDE SEQUENCE</scope>
    <source>
        <strain evidence="7">CNM-CM5623</strain>
    </source>
</reference>
<dbReference type="GO" id="GO:0009102">
    <property type="term" value="P:biotin biosynthetic process"/>
    <property type="evidence" value="ECO:0007669"/>
    <property type="project" value="TreeGrafter"/>
</dbReference>
<dbReference type="PANTHER" id="PTHR13693:SF77">
    <property type="entry name" value="8-AMINO-7-OXONONANOATE SYNTHASE"/>
    <property type="match status" value="1"/>
</dbReference>
<sequence length="610" mass="66945">MPIPGSTLFPSQVPPGFNASSPPSQRSQVFSSTVDLFRERFLDLLHQAPPLYPFASGGSRLLDGNSTYAEELENFIADFHGAPSGLLFNSGFDANVGVFSCIPQPGDLIVHDELIHASAREGMRLSRAGKRVPFSHSSPSSLDEVLQSQIADDPLIQTGSRNVFIAIESIYSMDGDIAPIQDFIRVVDRLLPRGNGYFIVDEAHATGAFGPRGAGVVQGLGVEKRMFIRVHTFGKALASHGAIVLCCPDTRDYLINYARSLIYTTAMGFPFLASIRAAYELLAEGETEQHQTKLQQLVAYFRDRLAEVDAWDPAAFQVDHFPTSPIFSVRSRFPRQLAAACQQKGFVVRAIMAPTVPAGRERVRVCLHAGNTVEEIDGQQVCIPRHLPLLLPRSGPKSSQHHHNNTELVLVVGSKQAMASCSSCYKPTCPGAESCQTLYAISDLVVTYAQPEPTPATSLNAPTSAPNTQIPTEQAPIDESSSDKEKNWKSKLAIEATECVFRDIHLSAPPFPFRQRWDAAARHEIGERKNRGKKRKRREYEEYDDEEDYEYYNSEEFHRMYDAIAAAVVTVTAANTSAHPSKRRKKAMKKRKQGRAAAGDGVAGPAGSSA</sequence>
<dbReference type="GO" id="GO:0016740">
    <property type="term" value="F:transferase activity"/>
    <property type="evidence" value="ECO:0007669"/>
    <property type="project" value="UniProtKB-KW"/>
</dbReference>
<dbReference type="EMBL" id="JACBAE010001389">
    <property type="protein sequence ID" value="KAF7158069.1"/>
    <property type="molecule type" value="Genomic_DNA"/>
</dbReference>
<dbReference type="InterPro" id="IPR015422">
    <property type="entry name" value="PyrdxlP-dep_Trfase_small"/>
</dbReference>
<evidence type="ECO:0000259" key="6">
    <source>
        <dbReference type="Pfam" id="PF00155"/>
    </source>
</evidence>
<evidence type="ECO:0000256" key="2">
    <source>
        <dbReference type="ARBA" id="ARBA00010008"/>
    </source>
</evidence>
<dbReference type="Gene3D" id="3.40.640.10">
    <property type="entry name" value="Type I PLP-dependent aspartate aminotransferase-like (Major domain)"/>
    <property type="match status" value="1"/>
</dbReference>
<name>A0A8H6UN81_9EURO</name>
<accession>A0A8H6UN81</accession>
<keyword evidence="4" id="KW-0663">Pyridoxal phosphate</keyword>
<feature type="compositionally biased region" description="Basic residues" evidence="5">
    <location>
        <begin position="580"/>
        <end position="594"/>
    </location>
</feature>
<evidence type="ECO:0000313" key="7">
    <source>
        <dbReference type="EMBL" id="KAF7158069.1"/>
    </source>
</evidence>
<protein>
    <recommendedName>
        <fullName evidence="6">Aminotransferase class I/classII large domain-containing protein</fullName>
    </recommendedName>
</protein>
<dbReference type="AlphaFoldDB" id="A0A8H6UN81"/>
<dbReference type="OrthoDB" id="2382073at2759"/>
<dbReference type="InterPro" id="IPR004839">
    <property type="entry name" value="Aminotransferase_I/II_large"/>
</dbReference>
<dbReference type="Proteomes" id="UP000654922">
    <property type="component" value="Unassembled WGS sequence"/>
</dbReference>
<evidence type="ECO:0000256" key="5">
    <source>
        <dbReference type="SAM" id="MobiDB-lite"/>
    </source>
</evidence>
<dbReference type="GO" id="GO:0030170">
    <property type="term" value="F:pyridoxal phosphate binding"/>
    <property type="evidence" value="ECO:0007669"/>
    <property type="project" value="InterPro"/>
</dbReference>
<feature type="domain" description="Aminotransferase class I/classII large" evidence="6">
    <location>
        <begin position="54"/>
        <end position="377"/>
    </location>
</feature>
<evidence type="ECO:0000313" key="8">
    <source>
        <dbReference type="Proteomes" id="UP000654922"/>
    </source>
</evidence>
<feature type="region of interest" description="Disordered" evidence="5">
    <location>
        <begin position="1"/>
        <end position="26"/>
    </location>
</feature>
<dbReference type="Gene3D" id="3.90.1150.10">
    <property type="entry name" value="Aspartate Aminotransferase, domain 1"/>
    <property type="match status" value="1"/>
</dbReference>